<keyword evidence="2" id="KW-1185">Reference proteome</keyword>
<sequence length="89" mass="10582">MRNKISTDLIPYKNDIPHSKDNWPSPEADLMCIAKEFLDNLDHHGFLDLYFDSEEQVFIVYDKTSEELLQEDITEIMRKLNEHIEDLKV</sequence>
<proteinExistence type="predicted"/>
<dbReference type="EMBL" id="VLNR01000038">
    <property type="protein sequence ID" value="TSE06970.1"/>
    <property type="molecule type" value="Genomic_DNA"/>
</dbReference>
<organism evidence="1 2">
    <name type="scientific">Aquimarina algiphila</name>
    <dbReference type="NCBI Taxonomy" id="2047982"/>
    <lineage>
        <taxon>Bacteria</taxon>
        <taxon>Pseudomonadati</taxon>
        <taxon>Bacteroidota</taxon>
        <taxon>Flavobacteriia</taxon>
        <taxon>Flavobacteriales</taxon>
        <taxon>Flavobacteriaceae</taxon>
        <taxon>Aquimarina</taxon>
    </lineage>
</organism>
<comment type="caution">
    <text evidence="1">The sequence shown here is derived from an EMBL/GenBank/DDBJ whole genome shotgun (WGS) entry which is preliminary data.</text>
</comment>
<dbReference type="AlphaFoldDB" id="A0A554VHG8"/>
<dbReference type="Proteomes" id="UP000318833">
    <property type="component" value="Unassembled WGS sequence"/>
</dbReference>
<accession>A0A554VHG8</accession>
<gene>
    <name evidence="1" type="ORF">FOF46_17250</name>
</gene>
<evidence type="ECO:0000313" key="1">
    <source>
        <dbReference type="EMBL" id="TSE06970.1"/>
    </source>
</evidence>
<dbReference type="RefSeq" id="WP_143917318.1">
    <property type="nucleotide sequence ID" value="NZ_CANMVV010000139.1"/>
</dbReference>
<protein>
    <submittedName>
        <fullName evidence="1">Uncharacterized protein</fullName>
    </submittedName>
</protein>
<evidence type="ECO:0000313" key="2">
    <source>
        <dbReference type="Proteomes" id="UP000318833"/>
    </source>
</evidence>
<reference evidence="1 2" key="1">
    <citation type="submission" date="2019-07" db="EMBL/GenBank/DDBJ databases">
        <title>The draft genome sequence of Aquimarina algiphila M91.</title>
        <authorList>
            <person name="Meng X."/>
        </authorList>
    </citation>
    <scope>NUCLEOTIDE SEQUENCE [LARGE SCALE GENOMIC DNA]</scope>
    <source>
        <strain evidence="1 2">M91</strain>
    </source>
</reference>
<name>A0A554VHG8_9FLAO</name>